<dbReference type="AlphaFoldDB" id="A0A0B8QGN3"/>
<dbReference type="Proteomes" id="UP000031666">
    <property type="component" value="Unassembled WGS sequence"/>
</dbReference>
<gene>
    <name evidence="2" type="ORF">JCM19241_4985</name>
</gene>
<feature type="domain" description="Glycosyltransferase 2-like" evidence="1">
    <location>
        <begin position="19"/>
        <end position="163"/>
    </location>
</feature>
<dbReference type="SUPFAM" id="SSF53448">
    <property type="entry name" value="Nucleotide-diphospho-sugar transferases"/>
    <property type="match status" value="1"/>
</dbReference>
<proteinExistence type="predicted"/>
<evidence type="ECO:0000313" key="3">
    <source>
        <dbReference type="Proteomes" id="UP000031666"/>
    </source>
</evidence>
<dbReference type="STRING" id="1481914.JCM19241_4985"/>
<dbReference type="GO" id="GO:0016740">
    <property type="term" value="F:transferase activity"/>
    <property type="evidence" value="ECO:0007669"/>
    <property type="project" value="UniProtKB-KW"/>
</dbReference>
<reference evidence="2 3" key="1">
    <citation type="submission" date="2015-01" db="EMBL/GenBank/DDBJ databases">
        <title>Vibrio sp. C94 JCM 19241 whole genome shotgun sequence.</title>
        <authorList>
            <person name="Sawabe T."/>
            <person name="Meirelles P."/>
            <person name="Feng G."/>
            <person name="Sayaka M."/>
            <person name="Hattori M."/>
            <person name="Ohkuma M."/>
        </authorList>
    </citation>
    <scope>NUCLEOTIDE SEQUENCE [LARGE SCALE GENOMIC DNA]</scope>
    <source>
        <strain evidence="3">JCM 19241</strain>
    </source>
</reference>
<evidence type="ECO:0000313" key="2">
    <source>
        <dbReference type="EMBL" id="GAM73789.1"/>
    </source>
</evidence>
<reference evidence="2 3" key="2">
    <citation type="submission" date="2015-01" db="EMBL/GenBank/DDBJ databases">
        <authorList>
            <consortium name="NBRP consortium"/>
            <person name="Sawabe T."/>
            <person name="Meirelles P."/>
            <person name="Feng G."/>
            <person name="Sayaka M."/>
            <person name="Hattori M."/>
            <person name="Ohkuma M."/>
        </authorList>
    </citation>
    <scope>NUCLEOTIDE SEQUENCE [LARGE SCALE GENOMIC DNA]</scope>
    <source>
        <strain evidence="3">JCM 19241</strain>
    </source>
</reference>
<dbReference type="EMBL" id="BBSC01000002">
    <property type="protein sequence ID" value="GAM73789.1"/>
    <property type="molecule type" value="Genomic_DNA"/>
</dbReference>
<dbReference type="InterPro" id="IPR029044">
    <property type="entry name" value="Nucleotide-diphossugar_trans"/>
</dbReference>
<dbReference type="Pfam" id="PF00535">
    <property type="entry name" value="Glycos_transf_2"/>
    <property type="match status" value="1"/>
</dbReference>
<sequence length="251" mass="29508">MVDRVCIYENSEEPLLNEQQVHQLNSKLIYRSDTSNQGYGYGHNQAFTLCQSASASKYHLVMNLDVTVSDETIELLLKHMERSPKTLHCMPKILNPNGSIQPACKLVPTPINLLTRRFLPEFFSHFQHQIAFELRDYDYKESLNCPYLSGCFMLLRSAAFKQVGMFDTQFFMYPEDIDLTRRLHRLGKTECIPSVSIVHQHAKESYKSWRMTWIHIKSMVKYFNKWGWFIDNERRALNRSALNRVRSQEDS</sequence>
<dbReference type="PANTHER" id="PTHR43179:SF10">
    <property type="entry name" value="GLYCOSYL TRANSFERASE"/>
    <property type="match status" value="1"/>
</dbReference>
<dbReference type="Gene3D" id="3.90.550.10">
    <property type="entry name" value="Spore Coat Polysaccharide Biosynthesis Protein SpsA, Chain A"/>
    <property type="match status" value="1"/>
</dbReference>
<name>A0A0B8QGN3_9VIBR</name>
<dbReference type="InterPro" id="IPR001173">
    <property type="entry name" value="Glyco_trans_2-like"/>
</dbReference>
<comment type="caution">
    <text evidence="2">The sequence shown here is derived from an EMBL/GenBank/DDBJ whole genome shotgun (WGS) entry which is preliminary data.</text>
</comment>
<protein>
    <submittedName>
        <fullName evidence="2">Glycosyl transferase</fullName>
    </submittedName>
</protein>
<organism evidence="2 3">
    <name type="scientific">Vibrio ishigakensis</name>
    <dbReference type="NCBI Taxonomy" id="1481914"/>
    <lineage>
        <taxon>Bacteria</taxon>
        <taxon>Pseudomonadati</taxon>
        <taxon>Pseudomonadota</taxon>
        <taxon>Gammaproteobacteria</taxon>
        <taxon>Vibrionales</taxon>
        <taxon>Vibrionaceae</taxon>
        <taxon>Vibrio</taxon>
    </lineage>
</organism>
<evidence type="ECO:0000259" key="1">
    <source>
        <dbReference type="Pfam" id="PF00535"/>
    </source>
</evidence>
<accession>A0A0B8QGN3</accession>
<dbReference type="PANTHER" id="PTHR43179">
    <property type="entry name" value="RHAMNOSYLTRANSFERASE WBBL"/>
    <property type="match status" value="1"/>
</dbReference>
<keyword evidence="2" id="KW-0808">Transferase</keyword>